<dbReference type="Proteomes" id="UP000184609">
    <property type="component" value="Unassembled WGS sequence"/>
</dbReference>
<accession>A0A1M7Z5W0</accession>
<organism evidence="2 3">
    <name type="scientific">Algoriphagus zhangzhouensis</name>
    <dbReference type="NCBI Taxonomy" id="1073327"/>
    <lineage>
        <taxon>Bacteria</taxon>
        <taxon>Pseudomonadati</taxon>
        <taxon>Bacteroidota</taxon>
        <taxon>Cytophagia</taxon>
        <taxon>Cytophagales</taxon>
        <taxon>Cyclobacteriaceae</taxon>
        <taxon>Algoriphagus</taxon>
    </lineage>
</organism>
<proteinExistence type="predicted"/>
<sequence>MRFLFLIFLFTVGITPLSADDLSTAYAVEPCLQENVIEVLQPSSESISALVKIFRATQKHRSSERFQSPLNPSKDLGLTFFQCKISNSYSPVDVVDEFSRRIKTAIKANAP</sequence>
<feature type="chain" id="PRO_5012048592" evidence="1">
    <location>
        <begin position="20"/>
        <end position="111"/>
    </location>
</feature>
<keyword evidence="3" id="KW-1185">Reference proteome</keyword>
<evidence type="ECO:0000256" key="1">
    <source>
        <dbReference type="SAM" id="SignalP"/>
    </source>
</evidence>
<dbReference type="STRING" id="1073327.SAMN04488108_0662"/>
<keyword evidence="1" id="KW-0732">Signal</keyword>
<dbReference type="RefSeq" id="WP_073570312.1">
    <property type="nucleotide sequence ID" value="NZ_FRXN01000001.1"/>
</dbReference>
<dbReference type="OrthoDB" id="9938189at2"/>
<dbReference type="EMBL" id="FRXN01000001">
    <property type="protein sequence ID" value="SHO60234.1"/>
    <property type="molecule type" value="Genomic_DNA"/>
</dbReference>
<evidence type="ECO:0000313" key="2">
    <source>
        <dbReference type="EMBL" id="SHO60234.1"/>
    </source>
</evidence>
<gene>
    <name evidence="2" type="ORF">SAMN04488108_0662</name>
</gene>
<name>A0A1M7Z5W0_9BACT</name>
<reference evidence="3" key="1">
    <citation type="submission" date="2016-12" db="EMBL/GenBank/DDBJ databases">
        <authorList>
            <person name="Varghese N."/>
            <person name="Submissions S."/>
        </authorList>
    </citation>
    <scope>NUCLEOTIDE SEQUENCE [LARGE SCALE GENOMIC DNA]</scope>
    <source>
        <strain evidence="3">DSM 25035</strain>
    </source>
</reference>
<protein>
    <submittedName>
        <fullName evidence="2">Uncharacterized protein</fullName>
    </submittedName>
</protein>
<dbReference type="AlphaFoldDB" id="A0A1M7Z5W0"/>
<evidence type="ECO:0000313" key="3">
    <source>
        <dbReference type="Proteomes" id="UP000184609"/>
    </source>
</evidence>
<feature type="signal peptide" evidence="1">
    <location>
        <begin position="1"/>
        <end position="19"/>
    </location>
</feature>